<feature type="domain" description="DUF4314" evidence="1">
    <location>
        <begin position="2"/>
        <end position="52"/>
    </location>
</feature>
<dbReference type="EMBL" id="JBHMCA010000019">
    <property type="protein sequence ID" value="MFB9443065.1"/>
    <property type="molecule type" value="Genomic_DNA"/>
</dbReference>
<dbReference type="InterPro" id="IPR025463">
    <property type="entry name" value="DUF4314"/>
</dbReference>
<evidence type="ECO:0000313" key="3">
    <source>
        <dbReference type="Proteomes" id="UP001589608"/>
    </source>
</evidence>
<accession>A0ABV5M2H5</accession>
<dbReference type="Pfam" id="PF14192">
    <property type="entry name" value="DUF4314"/>
    <property type="match status" value="1"/>
</dbReference>
<evidence type="ECO:0000259" key="1">
    <source>
        <dbReference type="Pfam" id="PF14192"/>
    </source>
</evidence>
<reference evidence="2 3" key="1">
    <citation type="submission" date="2024-09" db="EMBL/GenBank/DDBJ databases">
        <authorList>
            <person name="Sun Q."/>
            <person name="Mori K."/>
        </authorList>
    </citation>
    <scope>NUCLEOTIDE SEQUENCE [LARGE SCALE GENOMIC DNA]</scope>
    <source>
        <strain evidence="2 3">JCM 3307</strain>
    </source>
</reference>
<dbReference type="RefSeq" id="WP_223099544.1">
    <property type="nucleotide sequence ID" value="NZ_CP061913.1"/>
</dbReference>
<evidence type="ECO:0000313" key="2">
    <source>
        <dbReference type="EMBL" id="MFB9443065.1"/>
    </source>
</evidence>
<gene>
    <name evidence="2" type="ORF">ACFFTR_08215</name>
</gene>
<keyword evidence="3" id="KW-1185">Reference proteome</keyword>
<sequence>MQYEPGQRVALVHTSDPHTELRPGDEGTVRRYDAGQRRVDVTWDSGSTLSMLLDDGDAITAVPTAVSADQADPDIPAQPADPATPGGDVWPSLLDAVRTVGIADGTSAAEWWLQDAIGGRASGDTAASARRILDGIDDEDAAVLDTFPAADANWLGTSTIRHHLADELGRSTSLTGEQWRQAQDAYCDGYATAVTDIIAAACRRRLHPTGDDRDLSHLHPDHVTFGSVGVFSGDWNDAGVMAAHPLTAGYVGTLIDRWNGWAVFGCTKDVAEAIVADQQQVRDAYRAELAAAGVPQTDLDRQTDEAYTRLWWDGDVIVADSTTRQDDPTAFERIAPDEQGRYVVMGWSWTWEAVDPYDCARIVGDLPDGDASQEWILLTHAPSTRVGPQPYTIGGLAGTGPGKGLAGQLRHGAERVATVVEISVFTNAAAAAQLTATTAGFDAEGWRAFVAAARHCGEPMTEAAVLDALAEETLLAAETAEAVAAGGTLARLLDDTGTILHLERIHPAPGTPETYLALQDRLRASRRDPRGVTWQYWNGRSWRHLTNAADTDQPPTGGGAATT</sequence>
<comment type="caution">
    <text evidence="2">The sequence shown here is derived from an EMBL/GenBank/DDBJ whole genome shotgun (WGS) entry which is preliminary data.</text>
</comment>
<proteinExistence type="predicted"/>
<organism evidence="2 3">
    <name type="scientific">Dactylosporangium vinaceum</name>
    <dbReference type="NCBI Taxonomy" id="53362"/>
    <lineage>
        <taxon>Bacteria</taxon>
        <taxon>Bacillati</taxon>
        <taxon>Actinomycetota</taxon>
        <taxon>Actinomycetes</taxon>
        <taxon>Micromonosporales</taxon>
        <taxon>Micromonosporaceae</taxon>
        <taxon>Dactylosporangium</taxon>
    </lineage>
</organism>
<name>A0ABV5M2H5_9ACTN</name>
<protein>
    <submittedName>
        <fullName evidence="2">DUF4314 domain-containing protein</fullName>
    </submittedName>
</protein>
<dbReference type="Proteomes" id="UP001589608">
    <property type="component" value="Unassembled WGS sequence"/>
</dbReference>